<feature type="region of interest" description="Disordered" evidence="1">
    <location>
        <begin position="1"/>
        <end position="37"/>
    </location>
</feature>
<dbReference type="EMBL" id="BAAAQD010000044">
    <property type="protein sequence ID" value="GAA1570460.1"/>
    <property type="molecule type" value="Genomic_DNA"/>
</dbReference>
<reference evidence="3 4" key="1">
    <citation type="journal article" date="2019" name="Int. J. Syst. Evol. Microbiol.">
        <title>The Global Catalogue of Microorganisms (GCM) 10K type strain sequencing project: providing services to taxonomists for standard genome sequencing and annotation.</title>
        <authorList>
            <consortium name="The Broad Institute Genomics Platform"/>
            <consortium name="The Broad Institute Genome Sequencing Center for Infectious Disease"/>
            <person name="Wu L."/>
            <person name="Ma J."/>
        </authorList>
    </citation>
    <scope>NUCLEOTIDE SEQUENCE [LARGE SCALE GENOMIC DNA]</scope>
    <source>
        <strain evidence="3 4">JCM 15933</strain>
    </source>
</reference>
<evidence type="ECO:0000256" key="2">
    <source>
        <dbReference type="SAM" id="Phobius"/>
    </source>
</evidence>
<feature type="transmembrane region" description="Helical" evidence="2">
    <location>
        <begin position="174"/>
        <end position="199"/>
    </location>
</feature>
<feature type="transmembrane region" description="Helical" evidence="2">
    <location>
        <begin position="370"/>
        <end position="390"/>
    </location>
</feature>
<feature type="transmembrane region" description="Helical" evidence="2">
    <location>
        <begin position="237"/>
        <end position="257"/>
    </location>
</feature>
<feature type="transmembrane region" description="Helical" evidence="2">
    <location>
        <begin position="278"/>
        <end position="305"/>
    </location>
</feature>
<keyword evidence="4" id="KW-1185">Reference proteome</keyword>
<proteinExistence type="predicted"/>
<evidence type="ECO:0000256" key="1">
    <source>
        <dbReference type="SAM" id="MobiDB-lite"/>
    </source>
</evidence>
<feature type="transmembrane region" description="Helical" evidence="2">
    <location>
        <begin position="91"/>
        <end position="112"/>
    </location>
</feature>
<feature type="transmembrane region" description="Helical" evidence="2">
    <location>
        <begin position="317"/>
        <end position="334"/>
    </location>
</feature>
<feature type="region of interest" description="Disordered" evidence="1">
    <location>
        <begin position="400"/>
        <end position="460"/>
    </location>
</feature>
<sequence>MAYDDSRFRGEPGFREEPDFRSGGVPEDAPTLGVSNQSVYTPGSYAANTDYSVPPSESTLGLAARRATPSPAQLGDVFDDPEHGEPGRDRLAVHALWEMVLLLAAVSLLYLLRDARPEALRGTELESLLLAGAELGLVGIAMGLTLRAGAANLALGPIAYASALFFADNSDRGLAMTAGITALIALGVGVVIAVLVVGFHVPGWAASLGVAVALMAWIADQNDEKVVTGAYDPHGQALWWMLGVVLVAVAGSAIGLIRPVRRAVGRFRPVADPARRRGGGAATITGFAIAGSALLASFAGVLTALDQREVTTTQNGMAAAGLSITILALGAALLGGTSVYGRRGGVLGTVLAVAAITLLFQYSAAEQWNIAPLAVGGSAIAIGLVVTRLIETFGRPRTVEDDVEEEQVWTPSTSTAGYGSSQAEPDSAWSASRTGGWTSQLPARSTDEDWGVEERWGSNR</sequence>
<evidence type="ECO:0000313" key="4">
    <source>
        <dbReference type="Proteomes" id="UP001501470"/>
    </source>
</evidence>
<feature type="transmembrane region" description="Helical" evidence="2">
    <location>
        <begin position="346"/>
        <end position="364"/>
    </location>
</feature>
<comment type="caution">
    <text evidence="3">The sequence shown here is derived from an EMBL/GenBank/DDBJ whole genome shotgun (WGS) entry which is preliminary data.</text>
</comment>
<feature type="compositionally biased region" description="Basic and acidic residues" evidence="1">
    <location>
        <begin position="1"/>
        <end position="20"/>
    </location>
</feature>
<dbReference type="RefSeq" id="WP_344514147.1">
    <property type="nucleotide sequence ID" value="NZ_BAAAQD010000044.1"/>
</dbReference>
<keyword evidence="2" id="KW-0472">Membrane</keyword>
<evidence type="ECO:0000313" key="3">
    <source>
        <dbReference type="EMBL" id="GAA1570460.1"/>
    </source>
</evidence>
<feature type="transmembrane region" description="Helical" evidence="2">
    <location>
        <begin position="124"/>
        <end position="144"/>
    </location>
</feature>
<keyword evidence="2" id="KW-1133">Transmembrane helix</keyword>
<feature type="compositionally biased region" description="Polar residues" evidence="1">
    <location>
        <begin position="409"/>
        <end position="443"/>
    </location>
</feature>
<organism evidence="3 4">
    <name type="scientific">Dactylosporangium maewongense</name>
    <dbReference type="NCBI Taxonomy" id="634393"/>
    <lineage>
        <taxon>Bacteria</taxon>
        <taxon>Bacillati</taxon>
        <taxon>Actinomycetota</taxon>
        <taxon>Actinomycetes</taxon>
        <taxon>Micromonosporales</taxon>
        <taxon>Micromonosporaceae</taxon>
        <taxon>Dactylosporangium</taxon>
    </lineage>
</organism>
<keyword evidence="2" id="KW-0812">Transmembrane</keyword>
<protein>
    <recommendedName>
        <fullName evidence="5">ABC transporter permease</fullName>
    </recommendedName>
</protein>
<feature type="region of interest" description="Disordered" evidence="1">
    <location>
        <begin position="64"/>
        <end position="85"/>
    </location>
</feature>
<accession>A0ABN2D7F0</accession>
<evidence type="ECO:0008006" key="5">
    <source>
        <dbReference type="Google" id="ProtNLM"/>
    </source>
</evidence>
<gene>
    <name evidence="3" type="ORF">GCM10009827_110380</name>
</gene>
<name>A0ABN2D7F0_9ACTN</name>
<dbReference type="Proteomes" id="UP001501470">
    <property type="component" value="Unassembled WGS sequence"/>
</dbReference>